<keyword evidence="4" id="KW-0159">Chromosome partition</keyword>
<dbReference type="GO" id="GO:0072686">
    <property type="term" value="C:mitotic spindle"/>
    <property type="evidence" value="ECO:0007669"/>
    <property type="project" value="TreeGrafter"/>
</dbReference>
<feature type="compositionally biased region" description="Basic residues" evidence="6">
    <location>
        <begin position="1854"/>
        <end position="1869"/>
    </location>
</feature>
<dbReference type="SUPFAM" id="SSF48452">
    <property type="entry name" value="TPR-like"/>
    <property type="match status" value="1"/>
</dbReference>
<keyword evidence="5" id="KW-0802">TPR repeat</keyword>
<dbReference type="Proteomes" id="UP000054270">
    <property type="component" value="Unassembled WGS sequence"/>
</dbReference>
<evidence type="ECO:0000313" key="9">
    <source>
        <dbReference type="Proteomes" id="UP000054270"/>
    </source>
</evidence>
<dbReference type="SMART" id="SM00028">
    <property type="entry name" value="TPR"/>
    <property type="match status" value="6"/>
</dbReference>
<dbReference type="InterPro" id="IPR019734">
    <property type="entry name" value="TPR_rpt"/>
</dbReference>
<name>A0A0D2KSH5_HYPSF</name>
<accession>A0A0D2KSH5</accession>
<keyword evidence="3" id="KW-0378">Hydrolase</keyword>
<organism evidence="8 9">
    <name type="scientific">Hypholoma sublateritium (strain FD-334 SS-4)</name>
    <dbReference type="NCBI Taxonomy" id="945553"/>
    <lineage>
        <taxon>Eukaryota</taxon>
        <taxon>Fungi</taxon>
        <taxon>Dikarya</taxon>
        <taxon>Basidiomycota</taxon>
        <taxon>Agaricomycotina</taxon>
        <taxon>Agaricomycetes</taxon>
        <taxon>Agaricomycetidae</taxon>
        <taxon>Agaricales</taxon>
        <taxon>Agaricineae</taxon>
        <taxon>Strophariaceae</taxon>
        <taxon>Hypholoma</taxon>
    </lineage>
</organism>
<dbReference type="GO" id="GO:0005737">
    <property type="term" value="C:cytoplasm"/>
    <property type="evidence" value="ECO:0007669"/>
    <property type="project" value="TreeGrafter"/>
</dbReference>
<feature type="compositionally biased region" description="Low complexity" evidence="6">
    <location>
        <begin position="408"/>
        <end position="429"/>
    </location>
</feature>
<feature type="region of interest" description="Disordered" evidence="6">
    <location>
        <begin position="1854"/>
        <end position="1878"/>
    </location>
</feature>
<dbReference type="EMBL" id="KN817601">
    <property type="protein sequence ID" value="KJA17607.1"/>
    <property type="molecule type" value="Genomic_DNA"/>
</dbReference>
<keyword evidence="9" id="KW-1185">Reference proteome</keyword>
<reference evidence="9" key="1">
    <citation type="submission" date="2014-04" db="EMBL/GenBank/DDBJ databases">
        <title>Evolutionary Origins and Diversification of the Mycorrhizal Mutualists.</title>
        <authorList>
            <consortium name="DOE Joint Genome Institute"/>
            <consortium name="Mycorrhizal Genomics Consortium"/>
            <person name="Kohler A."/>
            <person name="Kuo A."/>
            <person name="Nagy L.G."/>
            <person name="Floudas D."/>
            <person name="Copeland A."/>
            <person name="Barry K.W."/>
            <person name="Cichocki N."/>
            <person name="Veneault-Fourrey C."/>
            <person name="LaButti K."/>
            <person name="Lindquist E.A."/>
            <person name="Lipzen A."/>
            <person name="Lundell T."/>
            <person name="Morin E."/>
            <person name="Murat C."/>
            <person name="Riley R."/>
            <person name="Ohm R."/>
            <person name="Sun H."/>
            <person name="Tunlid A."/>
            <person name="Henrissat B."/>
            <person name="Grigoriev I.V."/>
            <person name="Hibbett D.S."/>
            <person name="Martin F."/>
        </authorList>
    </citation>
    <scope>NUCLEOTIDE SEQUENCE [LARGE SCALE GENOMIC DNA]</scope>
    <source>
        <strain evidence="9">FD-334 SS-4</strain>
    </source>
</reference>
<dbReference type="InterPro" id="IPR011990">
    <property type="entry name" value="TPR-like_helical_dom_sf"/>
</dbReference>
<dbReference type="PROSITE" id="PS51700">
    <property type="entry name" value="SEPARIN"/>
    <property type="match status" value="1"/>
</dbReference>
<dbReference type="PROSITE" id="PS50005">
    <property type="entry name" value="TPR"/>
    <property type="match status" value="1"/>
</dbReference>
<protein>
    <recommendedName>
        <fullName evidence="2">separase</fullName>
        <ecNumber evidence="2">3.4.22.49</ecNumber>
    </recommendedName>
</protein>
<dbReference type="EC" id="3.4.22.49" evidence="2"/>
<proteinExistence type="predicted"/>
<evidence type="ECO:0000256" key="4">
    <source>
        <dbReference type="ARBA" id="ARBA00022829"/>
    </source>
</evidence>
<dbReference type="Gene3D" id="1.25.40.10">
    <property type="entry name" value="Tetratricopeptide repeat domain"/>
    <property type="match status" value="2"/>
</dbReference>
<feature type="compositionally biased region" description="Low complexity" evidence="6">
    <location>
        <begin position="978"/>
        <end position="1015"/>
    </location>
</feature>
<dbReference type="GO" id="GO:0005634">
    <property type="term" value="C:nucleus"/>
    <property type="evidence" value="ECO:0007669"/>
    <property type="project" value="InterPro"/>
</dbReference>
<dbReference type="GO" id="GO:0044732">
    <property type="term" value="C:mitotic spindle pole body"/>
    <property type="evidence" value="ECO:0007669"/>
    <property type="project" value="TreeGrafter"/>
</dbReference>
<dbReference type="GO" id="GO:0006508">
    <property type="term" value="P:proteolysis"/>
    <property type="evidence" value="ECO:0007669"/>
    <property type="project" value="InterPro"/>
</dbReference>
<feature type="compositionally biased region" description="Basic and acidic residues" evidence="6">
    <location>
        <begin position="1274"/>
        <end position="1285"/>
    </location>
</feature>
<gene>
    <name evidence="8" type="ORF">HYPSUDRAFT_1102983</name>
</gene>
<evidence type="ECO:0000256" key="6">
    <source>
        <dbReference type="SAM" id="MobiDB-lite"/>
    </source>
</evidence>
<evidence type="ECO:0000256" key="2">
    <source>
        <dbReference type="ARBA" id="ARBA00012489"/>
    </source>
</evidence>
<dbReference type="PANTHER" id="PTHR12792:SF0">
    <property type="entry name" value="SEPARIN"/>
    <property type="match status" value="1"/>
</dbReference>
<feature type="region of interest" description="Disordered" evidence="6">
    <location>
        <begin position="18"/>
        <end position="45"/>
    </location>
</feature>
<feature type="region of interest" description="Disordered" evidence="6">
    <location>
        <begin position="977"/>
        <end position="1024"/>
    </location>
</feature>
<dbReference type="GO" id="GO:0004197">
    <property type="term" value="F:cysteine-type endopeptidase activity"/>
    <property type="evidence" value="ECO:0007669"/>
    <property type="project" value="InterPro"/>
</dbReference>
<evidence type="ECO:0000256" key="1">
    <source>
        <dbReference type="ARBA" id="ARBA00000451"/>
    </source>
</evidence>
<evidence type="ECO:0000256" key="3">
    <source>
        <dbReference type="ARBA" id="ARBA00022801"/>
    </source>
</evidence>
<dbReference type="GO" id="GO:0051307">
    <property type="term" value="P:meiotic chromosome separation"/>
    <property type="evidence" value="ECO:0007669"/>
    <property type="project" value="TreeGrafter"/>
</dbReference>
<evidence type="ECO:0000313" key="8">
    <source>
        <dbReference type="EMBL" id="KJA17607.1"/>
    </source>
</evidence>
<feature type="domain" description="Peptidase C50" evidence="7">
    <location>
        <begin position="2024"/>
        <end position="2121"/>
    </location>
</feature>
<dbReference type="OrthoDB" id="10255632at2759"/>
<sequence length="2212" mass="243257">MASIPHSPKLDIRTRTTVDTKSTKTSLTVKRTHTRQPPKPKLADATTADQLVSDLVSKLSINDAKGKKKAEESTVDTKLLSMRAVNTASQSLTAVVQSGWKKSTADGTSRTTLATVNASSSSAAKHLAILRKLSPGDLDVERAAMSALGKLVTLEMFELASTFLVEIRSRLCSLSNTIDEGSVLGIPQTSPLPTDPIILNMISTYLVYTIIIKTHLNDSAKGVEELSPLSCSSTHSLLSWLPAFSALPPKHIDSLLTRTYTVLNKLSSTATSLSSSTPNISKSKAHGNTTVSPESIFKLRFYALQCLVHTSPGVIDPSTFWDQCSRYAAILVKSTTSALEEQTIGLLLTSFSELVRLADQRPDRETHMSIGEKGKSFVAFCEYWTGFAKRAGDITVLQKINALMQQASSSSSSPSPLPLTSPSLSSHPPNQHQEVVLEGTKIYNAFGQLSVFLENSAQVKDHDAIRKSLQHVTALLQTSPTVPTLLQPISKVLEKRSRGEEEIVRLCGKVDRGLEKARRIALKLLETDELVSAKSSSSVGFAKDVRDFLLQCVESLGSFPSLPACDASSTRDILTRCLDTLFVLSRTQLIPTNPTTFVPAFDLLSRAATILESVPSDKFPLTPLEDAVDLANYTRCVSGAFYNLAGALYQATRYGNAVPFLVESCSYGEKALCIPIPQPSTPKRSRDNEWAQLREQLFRRWELLGVCYTKNGDRKKAYDCFKHAIHAFPFDSSGLVAQCDKLPLDVVFGSSGNAIVQQLLSLVDKVSYLGACDLLLSPEEVSILSTMTSRASGSGSASLEPSIAGALLERQLDGLEPSRWKDGVREIFIKLLHDALRVYSNAMPVRRARVLIRCMDFVYRDQAQAVCGILGFEDVEAMAQQVEDLTTLQSLGGDSLLAHFIPQYRCMAHLWAALHAHRRADPKQTSILVQQTELACQLMKGLLMQGLASTTPKATRKGLSPKVVAKVMSPKIARVGKLASPRTTRATRLRTPAAPKKAPPAKTRAKAKVPADPVTPKAPPPMDLPPVTFKNAQTPPRQTFGAQGGKSVLLFDDFDQFLSLLQLTSSVLGMLALILPKARLLEMTRKLAQRQMGRTSDGYIIASLELAHEYATLGRYRKATTIFSQALDIVRNGQTSEEVAVRFLLRFAESLALVEDVPKSSKFYMEAMELSSRLNLEQNAKSTHQRIHARASVLEIAATATHAFALVQYVKGDIYASLEGLLQSLRLWNRAVDTLSRLNPPPKSSVPSTDSDPFQMTALKTALPSTESTALKQPEQREKKVADKRPPIDGLEWKISEGLLSTMLSLAQTYFLRGSGREAEYFARQAAELAEQLNAPAMRSRALAKHGKIQLHMGLMDDAQANLTKAAELVSDHPNIDAAEIRSIFVALKTRMAEQEEDDDSQRLLDETVSLLEELDGEFRQFDNLTFGPRRSLDASPRSVGSLEVLAPEVLCSILCQQLWTMRDEPGDVFNSLLQKLISISYSKSNKAEEIAIMAKLTLHGVYDRFRTDMFLSSLTESTIAVPMGMGSKEDIRTILSSMEVMEALASAEKMLWEHLRLTSANGNVVKIREAAISLVLVGAFRTSLGDKRADGASVMVGLLDISAALTLRRDMLEAIEHKTLRQPLDDLQWPLLSEDGHCLPSIPITSTEKGSRFALAPLSDSEDEEGGIKSGDLKNYWDTIRAKYKEQILNPTTLTASETIGLPASWTVINISVTSDKGTLFVSRQEGGSESAEPLIFCIPLKGRRDHGNGEDNEAHLTFDGALEEFQDIVSSSDECTRSAINIKVDDEEARSNWWKQRGSLDVRMRELLENIEYCWLGAFKTILSPPSTLSPEAIFDLKSQIEKVFHRGLHVKDKKTRPKSSGHKKSTSQHQTNAPNQFTFDDSIVKCFSTLSPKCRDEELEDFVYFVLDLYQFHGVPVAIAEVDIDQVVIDLRTALDEHRAKEAKQKHPTNKPALAEDEHLFLILDKNVQGLPWESMPILRGRSVSRIPGIQFLHDRLAFAKIKREAVGAVFSPNEGAVVDPSNGYYILNPSGDLGRTQDRFRDWANAMKKSGWGGVSGKQISEQQFVDALKTRDLVVYFGHGGGEQYVRSHKIRSLPTCAATMLWGCSSGTLRDMGDFDRTGTPYNYLLGGCPTLVANLWDVTDKDIDKLSQSVFDKLGMGGKEQNQSREQAARSPSSLVAAVAQSRDSCKLKYLTGAAPVVYGIPFYI</sequence>
<evidence type="ECO:0000259" key="7">
    <source>
        <dbReference type="PROSITE" id="PS51700"/>
    </source>
</evidence>
<dbReference type="InterPro" id="IPR030397">
    <property type="entry name" value="SEPARIN_core_dom"/>
</dbReference>
<comment type="catalytic activity">
    <reaction evidence="1">
        <text>All bonds known to be hydrolyzed by this endopeptidase have arginine in P1 and an acidic residue in P4. P6 is often occupied by an acidic residue or by a hydroxy-amino-acid residue, the phosphorylation of which enhances cleavage.</text>
        <dbReference type="EC" id="3.4.22.49"/>
    </reaction>
</comment>
<evidence type="ECO:0000256" key="5">
    <source>
        <dbReference type="PROSITE-ProRule" id="PRU00339"/>
    </source>
</evidence>
<feature type="region of interest" description="Disordered" evidence="6">
    <location>
        <begin position="1264"/>
        <end position="1285"/>
    </location>
</feature>
<dbReference type="PANTHER" id="PTHR12792">
    <property type="entry name" value="EXTRA SPINDLE POLES 1-RELATED"/>
    <property type="match status" value="1"/>
</dbReference>
<dbReference type="OMA" id="VAFCEYW"/>
<dbReference type="Pfam" id="PF03568">
    <property type="entry name" value="Separin_C"/>
    <property type="match status" value="1"/>
</dbReference>
<feature type="region of interest" description="Disordered" evidence="6">
    <location>
        <begin position="408"/>
        <end position="431"/>
    </location>
</feature>
<feature type="repeat" description="TPR" evidence="5">
    <location>
        <begin position="698"/>
        <end position="731"/>
    </location>
</feature>
<dbReference type="InterPro" id="IPR005314">
    <property type="entry name" value="Peptidase_C50"/>
</dbReference>
<dbReference type="STRING" id="945553.A0A0D2KSH5"/>